<protein>
    <submittedName>
        <fullName evidence="3">DUF1127 domain-containing protein</fullName>
    </submittedName>
</protein>
<sequence>MVSLARQRSDLSELPDHLLNDIGVTRRQARTEERHRDLPPLDHWRL</sequence>
<evidence type="ECO:0000313" key="4">
    <source>
        <dbReference type="Proteomes" id="UP000483078"/>
    </source>
</evidence>
<dbReference type="EMBL" id="VENJ01000026">
    <property type="protein sequence ID" value="MTJ05864.1"/>
    <property type="molecule type" value="Genomic_DNA"/>
</dbReference>
<comment type="caution">
    <text evidence="3">The sequence shown here is derived from an EMBL/GenBank/DDBJ whole genome shotgun (WGS) entry which is preliminary data.</text>
</comment>
<proteinExistence type="predicted"/>
<evidence type="ECO:0000256" key="1">
    <source>
        <dbReference type="SAM" id="MobiDB-lite"/>
    </source>
</evidence>
<organism evidence="3 4">
    <name type="scientific">Sediminimonas qiaohouensis</name>
    <dbReference type="NCBI Taxonomy" id="552061"/>
    <lineage>
        <taxon>Bacteria</taxon>
        <taxon>Pseudomonadati</taxon>
        <taxon>Pseudomonadota</taxon>
        <taxon>Alphaproteobacteria</taxon>
        <taxon>Rhodobacterales</taxon>
        <taxon>Roseobacteraceae</taxon>
        <taxon>Sediminimonas</taxon>
    </lineage>
</organism>
<dbReference type="AlphaFoldDB" id="A0A7C9HCA7"/>
<name>A0A7C9HCA7_9RHOB</name>
<dbReference type="Pfam" id="PF06568">
    <property type="entry name" value="YjiS-like"/>
    <property type="match status" value="1"/>
</dbReference>
<dbReference type="InterPro" id="IPR009506">
    <property type="entry name" value="YjiS-like"/>
</dbReference>
<feature type="compositionally biased region" description="Basic and acidic residues" evidence="1">
    <location>
        <begin position="29"/>
        <end position="46"/>
    </location>
</feature>
<dbReference type="Proteomes" id="UP000483078">
    <property type="component" value="Unassembled WGS sequence"/>
</dbReference>
<evidence type="ECO:0000259" key="2">
    <source>
        <dbReference type="Pfam" id="PF06568"/>
    </source>
</evidence>
<reference evidence="3 4" key="1">
    <citation type="submission" date="2019-06" db="EMBL/GenBank/DDBJ databases">
        <title>Enrichment of Autotrophic Halophilic Microorganisms from Red Sea Brine Pool Using Microbial Electrosynthesis System.</title>
        <authorList>
            <person name="Alqahtani M.F."/>
            <person name="Bajracharya S."/>
            <person name="Katuri K.P."/>
            <person name="Ali M."/>
            <person name="Saikaly P.E."/>
        </authorList>
    </citation>
    <scope>NUCLEOTIDE SEQUENCE [LARGE SCALE GENOMIC DNA]</scope>
    <source>
        <strain evidence="3">MES6</strain>
    </source>
</reference>
<feature type="region of interest" description="Disordered" evidence="1">
    <location>
        <begin position="22"/>
        <end position="46"/>
    </location>
</feature>
<feature type="domain" description="YjiS-like" evidence="2">
    <location>
        <begin position="5"/>
        <end position="30"/>
    </location>
</feature>
<accession>A0A7C9HCA7</accession>
<gene>
    <name evidence="3" type="ORF">FH759_14405</name>
</gene>
<evidence type="ECO:0000313" key="3">
    <source>
        <dbReference type="EMBL" id="MTJ05864.1"/>
    </source>
</evidence>